<dbReference type="AlphaFoldDB" id="A0A9P4JWI7"/>
<dbReference type="InterPro" id="IPR032675">
    <property type="entry name" value="LRR_dom_sf"/>
</dbReference>
<gene>
    <name evidence="2" type="ORF">CC78DRAFT_178516</name>
</gene>
<dbReference type="Pfam" id="PF00646">
    <property type="entry name" value="F-box"/>
    <property type="match status" value="1"/>
</dbReference>
<name>A0A9P4JWI7_9PLEO</name>
<sequence>MAHFSDLPLDLLPYILDYLSKSEYDALVRVCQSLHKEVLPYLYRDISFTATKSRGCARKLAFLLRTLLEQPSLASHVLKFRLYGPHAYWNRYNPWSDNEDTWTMNLWGLEGCTTLSKAQIILVSNQFYQFVDEEVHRSLAQFRGRSKDALAILILTRLTELNTLELGDGFLRYSLFLPQIIKRAIRFFPKLTRVILGDRRRDTNNAVAYMDLDLIRPIFYLPTVETFEWTMSEPWDFWWNGPRPPRCESLTKLHLFRSNISRKILSFFLAATPNLKVLHYRQEIVFSRTMVGDTNRFTDLSELNFALRNVTKTLEDIKLSLQLGPGSLCYNQIFERGLQFPAVQGTLYILREMEQLRKIEIPILFLLGWAPDFAARLHEVLPSGITELTLRDDFVDLCPWATGMNCHKKVGLIGEYMENRSVYAPHLRKFMIRISGMKKEGWLVEAVYDLKLRIYGYEVLQYIYHPEGSDVDMYWWLFGE</sequence>
<evidence type="ECO:0000313" key="3">
    <source>
        <dbReference type="Proteomes" id="UP000800093"/>
    </source>
</evidence>
<evidence type="ECO:0000313" key="2">
    <source>
        <dbReference type="EMBL" id="KAF2257806.1"/>
    </source>
</evidence>
<proteinExistence type="predicted"/>
<protein>
    <recommendedName>
        <fullName evidence="1">F-box domain-containing protein</fullName>
    </recommendedName>
</protein>
<comment type="caution">
    <text evidence="2">The sequence shown here is derived from an EMBL/GenBank/DDBJ whole genome shotgun (WGS) entry which is preliminary data.</text>
</comment>
<evidence type="ECO:0000259" key="1">
    <source>
        <dbReference type="PROSITE" id="PS50181"/>
    </source>
</evidence>
<dbReference type="PROSITE" id="PS50181">
    <property type="entry name" value="FBOX"/>
    <property type="match status" value="1"/>
</dbReference>
<dbReference type="Proteomes" id="UP000800093">
    <property type="component" value="Unassembled WGS sequence"/>
</dbReference>
<feature type="domain" description="F-box" evidence="1">
    <location>
        <begin position="1"/>
        <end position="46"/>
    </location>
</feature>
<accession>A0A9P4JWI7</accession>
<dbReference type="OrthoDB" id="3720847at2759"/>
<dbReference type="Gene3D" id="3.80.10.10">
    <property type="entry name" value="Ribonuclease Inhibitor"/>
    <property type="match status" value="1"/>
</dbReference>
<reference evidence="3" key="1">
    <citation type="journal article" date="2020" name="Stud. Mycol.">
        <title>101 Dothideomycetes genomes: A test case for predicting lifestyles and emergence of pathogens.</title>
        <authorList>
            <person name="Haridas S."/>
            <person name="Albert R."/>
            <person name="Binder M."/>
            <person name="Bloem J."/>
            <person name="LaButti K."/>
            <person name="Salamov A."/>
            <person name="Andreopoulos B."/>
            <person name="Baker S."/>
            <person name="Barry K."/>
            <person name="Bills G."/>
            <person name="Bluhm B."/>
            <person name="Cannon C."/>
            <person name="Castanera R."/>
            <person name="Culley D."/>
            <person name="Daum C."/>
            <person name="Ezra D."/>
            <person name="Gonzalez J."/>
            <person name="Henrissat B."/>
            <person name="Kuo A."/>
            <person name="Liang C."/>
            <person name="Lipzen A."/>
            <person name="Lutzoni F."/>
            <person name="Magnuson J."/>
            <person name="Mondo S."/>
            <person name="Nolan M."/>
            <person name="Ohm R."/>
            <person name="Pangilinan J."/>
            <person name="Park H.-J."/>
            <person name="Ramirez L."/>
            <person name="Alfaro M."/>
            <person name="Sun H."/>
            <person name="Tritt A."/>
            <person name="Yoshinaga Y."/>
            <person name="Zwiers L.-H."/>
            <person name="Turgeon B."/>
            <person name="Goodwin S."/>
            <person name="Spatafora J."/>
            <person name="Crous P."/>
            <person name="Grigoriev I."/>
        </authorList>
    </citation>
    <scope>NUCLEOTIDE SEQUENCE [LARGE SCALE GENOMIC DNA]</scope>
    <source>
        <strain evidence="3">CBS 304.66</strain>
    </source>
</reference>
<keyword evidence="3" id="KW-1185">Reference proteome</keyword>
<dbReference type="EMBL" id="ML986841">
    <property type="protein sequence ID" value="KAF2257806.1"/>
    <property type="molecule type" value="Genomic_DNA"/>
</dbReference>
<dbReference type="InterPro" id="IPR001810">
    <property type="entry name" value="F-box_dom"/>
</dbReference>
<organism evidence="2 3">
    <name type="scientific">Lojkania enalia</name>
    <dbReference type="NCBI Taxonomy" id="147567"/>
    <lineage>
        <taxon>Eukaryota</taxon>
        <taxon>Fungi</taxon>
        <taxon>Dikarya</taxon>
        <taxon>Ascomycota</taxon>
        <taxon>Pezizomycotina</taxon>
        <taxon>Dothideomycetes</taxon>
        <taxon>Pleosporomycetidae</taxon>
        <taxon>Pleosporales</taxon>
        <taxon>Pleosporales incertae sedis</taxon>
        <taxon>Lojkania</taxon>
    </lineage>
</organism>